<accession>W0I4N1</accession>
<dbReference type="KEGG" id="ths:TES1_0308"/>
<evidence type="ECO:0000313" key="2">
    <source>
        <dbReference type="EMBL" id="AHF79702.1"/>
    </source>
</evidence>
<sequence>MEIVIPDDVLISLKLPRKELEKELKLELAVILYQRGALSLGKAAKLAGITKRKFLEELAKRGIPRHYTEKELEEDLEFARS</sequence>
<dbReference type="PANTHER" id="PTHR37525">
    <property type="entry name" value="UPF0175 PROTEIN SSL1255"/>
    <property type="match status" value="1"/>
</dbReference>
<dbReference type="EMBL" id="CP006965">
    <property type="protein sequence ID" value="AHF79702.1"/>
    <property type="molecule type" value="Genomic_DNA"/>
</dbReference>
<name>W0I4N1_9EURY</name>
<reference evidence="2 3" key="1">
    <citation type="journal article" date="2014" name="Int. J. Syst. Evol. Microbiol.">
        <title>Thermococcus paralvinellae sp. nov. and Thermococcus cleftensis sp. nov. of hyperthermophilic heterotrophs from deep-sea hydrothermal vents.</title>
        <authorList>
            <person name="Hensley S.A."/>
            <person name="Jung J.H."/>
            <person name="Park C.S."/>
            <person name="Holden J.F."/>
        </authorList>
    </citation>
    <scope>NUCLEOTIDE SEQUENCE [LARGE SCALE GENOMIC DNA]</scope>
    <source>
        <strain evidence="2 3">ES1</strain>
    </source>
</reference>
<evidence type="ECO:0000256" key="1">
    <source>
        <dbReference type="ARBA" id="ARBA00005651"/>
    </source>
</evidence>
<dbReference type="GeneID" id="24906272"/>
<evidence type="ECO:0000313" key="3">
    <source>
        <dbReference type="Proteomes" id="UP000019027"/>
    </source>
</evidence>
<dbReference type="OrthoDB" id="93800at2157"/>
<gene>
    <name evidence="2" type="ORF">TES1_0308</name>
</gene>
<dbReference type="Proteomes" id="UP000019027">
    <property type="component" value="Chromosome"/>
</dbReference>
<organism evidence="2 3">
    <name type="scientific">Thermococcus paralvinellae</name>
    <dbReference type="NCBI Taxonomy" id="582419"/>
    <lineage>
        <taxon>Archaea</taxon>
        <taxon>Methanobacteriati</taxon>
        <taxon>Methanobacteriota</taxon>
        <taxon>Thermococci</taxon>
        <taxon>Thermococcales</taxon>
        <taxon>Thermococcaceae</taxon>
        <taxon>Thermococcus</taxon>
    </lineage>
</organism>
<keyword evidence="3" id="KW-1185">Reference proteome</keyword>
<dbReference type="PANTHER" id="PTHR37525:SF1">
    <property type="entry name" value="UPF0175 PROTEIN SSL1255"/>
    <property type="match status" value="1"/>
</dbReference>
<dbReference type="InterPro" id="IPR052264">
    <property type="entry name" value="UPF0175_domain"/>
</dbReference>
<comment type="similarity">
    <text evidence="1">Belongs to the UPF0175 family.</text>
</comment>
<dbReference type="STRING" id="582419.TES1_0308"/>
<dbReference type="HOGENOM" id="CLU_154570_4_2_2"/>
<dbReference type="Pfam" id="PF03683">
    <property type="entry name" value="UPF0175"/>
    <property type="match status" value="1"/>
</dbReference>
<dbReference type="InterPro" id="IPR005368">
    <property type="entry name" value="UPF0175"/>
</dbReference>
<dbReference type="RefSeq" id="WP_042679616.1">
    <property type="nucleotide sequence ID" value="NZ_CP006965.1"/>
</dbReference>
<dbReference type="AlphaFoldDB" id="W0I4N1"/>
<protein>
    <submittedName>
        <fullName evidence="2">Uncharacterized protein</fullName>
    </submittedName>
</protein>
<proteinExistence type="inferred from homology"/>